<gene>
    <name evidence="2" type="ORF">BO71DRAFT_124641</name>
</gene>
<proteinExistence type="predicted"/>
<dbReference type="EMBL" id="KZ826063">
    <property type="protein sequence ID" value="PYH88827.1"/>
    <property type="molecule type" value="Genomic_DNA"/>
</dbReference>
<keyword evidence="3" id="KW-1185">Reference proteome</keyword>
<organism evidence="2 3">
    <name type="scientific">Aspergillus ellipticus CBS 707.79</name>
    <dbReference type="NCBI Taxonomy" id="1448320"/>
    <lineage>
        <taxon>Eukaryota</taxon>
        <taxon>Fungi</taxon>
        <taxon>Dikarya</taxon>
        <taxon>Ascomycota</taxon>
        <taxon>Pezizomycotina</taxon>
        <taxon>Eurotiomycetes</taxon>
        <taxon>Eurotiomycetidae</taxon>
        <taxon>Eurotiales</taxon>
        <taxon>Aspergillaceae</taxon>
        <taxon>Aspergillus</taxon>
        <taxon>Aspergillus subgen. Circumdati</taxon>
    </lineage>
</organism>
<feature type="region of interest" description="Disordered" evidence="1">
    <location>
        <begin position="128"/>
        <end position="161"/>
    </location>
</feature>
<reference evidence="2 3" key="1">
    <citation type="submission" date="2018-02" db="EMBL/GenBank/DDBJ databases">
        <title>The genomes of Aspergillus section Nigri reveals drivers in fungal speciation.</title>
        <authorList>
            <consortium name="DOE Joint Genome Institute"/>
            <person name="Vesth T.C."/>
            <person name="Nybo J."/>
            <person name="Theobald S."/>
            <person name="Brandl J."/>
            <person name="Frisvad J.C."/>
            <person name="Nielsen K.F."/>
            <person name="Lyhne E.K."/>
            <person name="Kogle M.E."/>
            <person name="Kuo A."/>
            <person name="Riley R."/>
            <person name="Clum A."/>
            <person name="Nolan M."/>
            <person name="Lipzen A."/>
            <person name="Salamov A."/>
            <person name="Henrissat B."/>
            <person name="Wiebenga A."/>
            <person name="De vries R.P."/>
            <person name="Grigoriev I.V."/>
            <person name="Mortensen U.H."/>
            <person name="Andersen M.R."/>
            <person name="Baker S.E."/>
        </authorList>
    </citation>
    <scope>NUCLEOTIDE SEQUENCE [LARGE SCALE GENOMIC DNA]</scope>
    <source>
        <strain evidence="2 3">CBS 707.79</strain>
    </source>
</reference>
<feature type="compositionally biased region" description="Polar residues" evidence="1">
    <location>
        <begin position="135"/>
        <end position="153"/>
    </location>
</feature>
<sequence>MNTYCNRQKETETAWRLDCEKFNERENGPHPYAPDPWIVEQLAWSVHDGGLIGHQDIREAESPMWKWMDGSILLIPRRTAASHVNPMGFQHGMEQQARDYFRGRRPVVHVNNRYLIRSGRRRWSKQRDYCGISGTPDNDNLQPLTLVEESQSSIHRDPSHP</sequence>
<evidence type="ECO:0000256" key="1">
    <source>
        <dbReference type="SAM" id="MobiDB-lite"/>
    </source>
</evidence>
<dbReference type="Proteomes" id="UP000247810">
    <property type="component" value="Unassembled WGS sequence"/>
</dbReference>
<evidence type="ECO:0000313" key="2">
    <source>
        <dbReference type="EMBL" id="PYH88827.1"/>
    </source>
</evidence>
<protein>
    <submittedName>
        <fullName evidence="2">Uncharacterized protein</fullName>
    </submittedName>
</protein>
<dbReference type="AlphaFoldDB" id="A0A319D2X5"/>
<accession>A0A319D2X5</accession>
<name>A0A319D2X5_9EURO</name>
<evidence type="ECO:0000313" key="3">
    <source>
        <dbReference type="Proteomes" id="UP000247810"/>
    </source>
</evidence>
<dbReference type="VEuPathDB" id="FungiDB:BO71DRAFT_124641"/>